<dbReference type="AlphaFoldDB" id="A0A850RBR4"/>
<proteinExistence type="inferred from homology"/>
<reference evidence="10 11" key="1">
    <citation type="submission" date="2020-06" db="EMBL/GenBank/DDBJ databases">
        <authorList>
            <person name="Kang J."/>
        </authorList>
    </citation>
    <scope>NUCLEOTIDE SEQUENCE [LARGE SCALE GENOMIC DNA]</scope>
    <source>
        <strain evidence="10 11">DCY120</strain>
    </source>
</reference>
<feature type="active site" description="Proton acceptor" evidence="6">
    <location>
        <position position="341"/>
    </location>
</feature>
<feature type="domain" description="Thiolase C-terminal" evidence="9">
    <location>
        <begin position="263"/>
        <end position="383"/>
    </location>
</feature>
<dbReference type="InterPro" id="IPR020610">
    <property type="entry name" value="Thiolase_AS"/>
</dbReference>
<dbReference type="Proteomes" id="UP000563523">
    <property type="component" value="Unassembled WGS sequence"/>
</dbReference>
<evidence type="ECO:0000256" key="4">
    <source>
        <dbReference type="ARBA" id="ARBA00023315"/>
    </source>
</evidence>
<evidence type="ECO:0000256" key="6">
    <source>
        <dbReference type="PIRSR" id="PIRSR000429-1"/>
    </source>
</evidence>
<feature type="active site" description="Proton acceptor" evidence="6">
    <location>
        <position position="371"/>
    </location>
</feature>
<dbReference type="CDD" id="cd00751">
    <property type="entry name" value="thiolase"/>
    <property type="match status" value="1"/>
</dbReference>
<gene>
    <name evidence="10" type="ORF">HU830_06255</name>
</gene>
<evidence type="ECO:0000256" key="7">
    <source>
        <dbReference type="RuleBase" id="RU003557"/>
    </source>
</evidence>
<comment type="similarity">
    <text evidence="1 7">Belongs to the thiolase-like superfamily. Thiolase family.</text>
</comment>
<dbReference type="InterPro" id="IPR016039">
    <property type="entry name" value="Thiolase-like"/>
</dbReference>
<evidence type="ECO:0000256" key="1">
    <source>
        <dbReference type="ARBA" id="ARBA00010982"/>
    </source>
</evidence>
<evidence type="ECO:0000259" key="8">
    <source>
        <dbReference type="Pfam" id="PF00108"/>
    </source>
</evidence>
<dbReference type="SUPFAM" id="SSF53901">
    <property type="entry name" value="Thiolase-like"/>
    <property type="match status" value="2"/>
</dbReference>
<dbReference type="InterPro" id="IPR020616">
    <property type="entry name" value="Thiolase_N"/>
</dbReference>
<comment type="caution">
    <text evidence="10">The sequence shown here is derived from an EMBL/GenBank/DDBJ whole genome shotgun (WGS) entry which is preliminary data.</text>
</comment>
<dbReference type="EMBL" id="JABZEC010000005">
    <property type="protein sequence ID" value="NVY96756.1"/>
    <property type="molecule type" value="Genomic_DNA"/>
</dbReference>
<dbReference type="InterPro" id="IPR020615">
    <property type="entry name" value="Thiolase_acyl_enz_int_AS"/>
</dbReference>
<dbReference type="InterPro" id="IPR020617">
    <property type="entry name" value="Thiolase_C"/>
</dbReference>
<evidence type="ECO:0000256" key="3">
    <source>
        <dbReference type="ARBA" id="ARBA00022679"/>
    </source>
</evidence>
<sequence length="385" mass="41076">MKVEEVVVVAAQRTPTGKFWGGLATETALSMTTKLVQQTLSQNKIAADQIDQVILGNVLAAGNKQNLARQVQLRAQLPQHGTALTINQVCGSGLKAVRLAQSALLLGDAQVVLAGGVESMSHAPGLVERLDKQNFAQEQIQDSLWIDGLNDAFQGYPMGQTAENLVAKYHWTRQQQDAYALRSQQLAAQAQKEGAFSAEILAINELSEDETLRPSTTLVGLSQLPPAFSPEGSVTAGNSSPLSDAAAVVLLTTASYAQRQGWQPLARLVAYQESGYCPELMGYTPVLAIRQLLQKQKQTVADIDLFEVNEAFSAQALTVLKELDIPEDCYNPVGGALALGHALGASGARILTTLVHQLQQQKKQRGIAALCIGGGQAVAMEVEAL</sequence>
<evidence type="ECO:0000256" key="2">
    <source>
        <dbReference type="ARBA" id="ARBA00012705"/>
    </source>
</evidence>
<dbReference type="EC" id="2.3.1.9" evidence="2"/>
<dbReference type="Pfam" id="PF02803">
    <property type="entry name" value="Thiolase_C"/>
    <property type="match status" value="1"/>
</dbReference>
<evidence type="ECO:0000313" key="10">
    <source>
        <dbReference type="EMBL" id="NVY96756.1"/>
    </source>
</evidence>
<organism evidence="10 11">
    <name type="scientific">Bombilactobacillus apium</name>
    <dbReference type="NCBI Taxonomy" id="2675299"/>
    <lineage>
        <taxon>Bacteria</taxon>
        <taxon>Bacillati</taxon>
        <taxon>Bacillota</taxon>
        <taxon>Bacilli</taxon>
        <taxon>Lactobacillales</taxon>
        <taxon>Lactobacillaceae</taxon>
        <taxon>Bombilactobacillus</taxon>
    </lineage>
</organism>
<dbReference type="PROSITE" id="PS00098">
    <property type="entry name" value="THIOLASE_1"/>
    <property type="match status" value="1"/>
</dbReference>
<dbReference type="Pfam" id="PF00108">
    <property type="entry name" value="Thiolase_N"/>
    <property type="match status" value="1"/>
</dbReference>
<accession>A0A850RBR4</accession>
<feature type="active site" description="Acyl-thioester intermediate" evidence="6">
    <location>
        <position position="90"/>
    </location>
</feature>
<keyword evidence="11" id="KW-1185">Reference proteome</keyword>
<feature type="domain" description="Thiolase N-terminal" evidence="8">
    <location>
        <begin position="6"/>
        <end position="254"/>
    </location>
</feature>
<dbReference type="PROSITE" id="PS00099">
    <property type="entry name" value="THIOLASE_3"/>
    <property type="match status" value="1"/>
</dbReference>
<dbReference type="GO" id="GO:0003985">
    <property type="term" value="F:acetyl-CoA C-acetyltransferase activity"/>
    <property type="evidence" value="ECO:0007669"/>
    <property type="project" value="UniProtKB-EC"/>
</dbReference>
<keyword evidence="4 7" id="KW-0012">Acyltransferase</keyword>
<protein>
    <recommendedName>
        <fullName evidence="2">acetyl-CoA C-acetyltransferase</fullName>
        <ecNumber evidence="2">2.3.1.9</ecNumber>
    </recommendedName>
    <alternativeName>
        <fullName evidence="5">Acetoacetyl-CoA thiolase</fullName>
    </alternativeName>
</protein>
<dbReference type="NCBIfam" id="TIGR01930">
    <property type="entry name" value="AcCoA-C-Actrans"/>
    <property type="match status" value="1"/>
</dbReference>
<keyword evidence="3 7" id="KW-0808">Transferase</keyword>
<dbReference type="FunFam" id="3.40.47.10:FF:000010">
    <property type="entry name" value="Acetyl-CoA acetyltransferase (Thiolase)"/>
    <property type="match status" value="1"/>
</dbReference>
<dbReference type="Gene3D" id="3.40.47.10">
    <property type="match status" value="2"/>
</dbReference>
<dbReference type="PANTHER" id="PTHR18919:SF107">
    <property type="entry name" value="ACETYL-COA ACETYLTRANSFERASE, CYTOSOLIC"/>
    <property type="match status" value="1"/>
</dbReference>
<evidence type="ECO:0000259" key="9">
    <source>
        <dbReference type="Pfam" id="PF02803"/>
    </source>
</evidence>
<dbReference type="PIRSF" id="PIRSF000429">
    <property type="entry name" value="Ac-CoA_Ac_transf"/>
    <property type="match status" value="1"/>
</dbReference>
<name>A0A850RBR4_9LACO</name>
<evidence type="ECO:0000313" key="11">
    <source>
        <dbReference type="Proteomes" id="UP000563523"/>
    </source>
</evidence>
<dbReference type="PANTHER" id="PTHR18919">
    <property type="entry name" value="ACETYL-COA C-ACYLTRANSFERASE"/>
    <property type="match status" value="1"/>
</dbReference>
<dbReference type="RefSeq" id="WP_176942919.1">
    <property type="nucleotide sequence ID" value="NZ_JABZEC010000005.1"/>
</dbReference>
<dbReference type="InterPro" id="IPR002155">
    <property type="entry name" value="Thiolase"/>
</dbReference>
<evidence type="ECO:0000256" key="5">
    <source>
        <dbReference type="ARBA" id="ARBA00030755"/>
    </source>
</evidence>